<organism evidence="3 4">
    <name type="scientific">Turicimonas muris</name>
    <dbReference type="NCBI Taxonomy" id="1796652"/>
    <lineage>
        <taxon>Bacteria</taxon>
        <taxon>Pseudomonadati</taxon>
        <taxon>Pseudomonadota</taxon>
        <taxon>Betaproteobacteria</taxon>
        <taxon>Burkholderiales</taxon>
        <taxon>Sutterellaceae</taxon>
        <taxon>Turicimonas</taxon>
    </lineage>
</organism>
<evidence type="ECO:0000313" key="3">
    <source>
        <dbReference type="EMBL" id="OXE49808.1"/>
    </source>
</evidence>
<keyword evidence="4" id="KW-1185">Reference proteome</keyword>
<dbReference type="AlphaFoldDB" id="A0A227KP97"/>
<dbReference type="Pfam" id="PF07449">
    <property type="entry name" value="HyaE"/>
    <property type="match status" value="1"/>
</dbReference>
<protein>
    <recommendedName>
        <fullName evidence="2">Hydrogenase expression/formation protein</fullName>
    </recommendedName>
</protein>
<evidence type="ECO:0000256" key="1">
    <source>
        <dbReference type="ARBA" id="ARBA00009004"/>
    </source>
</evidence>
<sequence length="147" mass="16492">MLIEVPKKIDLQTHPIFKKMTEECGFEQIDSDSFEAFLKKDGLSLILFVDDPNRMKETMDAIVIAPELAKSCQLIKNKAVICPPHARKLSAIYGFKRWPAMVFVRDGAYLGAVDGLRLWSQLVAEVDEIIQRSPSFPPSIGIPVKSC</sequence>
<reference evidence="4" key="1">
    <citation type="submission" date="2017-05" db="EMBL/GenBank/DDBJ databases">
        <title>Improved OligoMM genomes.</title>
        <authorList>
            <person name="Garzetti D."/>
        </authorList>
    </citation>
    <scope>NUCLEOTIDE SEQUENCE [LARGE SCALE GENOMIC DNA]</scope>
    <source>
        <strain evidence="4">YL45</strain>
    </source>
</reference>
<dbReference type="InterPro" id="IPR010893">
    <property type="entry name" value="NiFe-hyd_mat_HyaE"/>
</dbReference>
<dbReference type="InterPro" id="IPR036249">
    <property type="entry name" value="Thioredoxin-like_sf"/>
</dbReference>
<name>A0A227KP97_9BURK</name>
<dbReference type="Gene3D" id="3.40.30.10">
    <property type="entry name" value="Glutaredoxin"/>
    <property type="match status" value="1"/>
</dbReference>
<accession>A0A227KP97</accession>
<dbReference type="SUPFAM" id="SSF52833">
    <property type="entry name" value="Thioredoxin-like"/>
    <property type="match status" value="1"/>
</dbReference>
<proteinExistence type="inferred from homology"/>
<dbReference type="EMBL" id="NHMP01000003">
    <property type="protein sequence ID" value="OXE49808.1"/>
    <property type="molecule type" value="Genomic_DNA"/>
</dbReference>
<gene>
    <name evidence="3" type="ORF">ADH67_06685</name>
</gene>
<evidence type="ECO:0000313" key="4">
    <source>
        <dbReference type="Proteomes" id="UP000214610"/>
    </source>
</evidence>
<dbReference type="GeneID" id="78361709"/>
<comment type="similarity">
    <text evidence="1 2">Belongs to the HupG/HyaE family.</text>
</comment>
<comment type="caution">
    <text evidence="3">The sequence shown here is derived from an EMBL/GenBank/DDBJ whole genome shotgun (WGS) entry which is preliminary data.</text>
</comment>
<dbReference type="RefSeq" id="WP_066593366.1">
    <property type="nucleotide sequence ID" value="NZ_CAJTBZ010000004.1"/>
</dbReference>
<evidence type="ECO:0000256" key="2">
    <source>
        <dbReference type="PIRNR" id="PIRNR038934"/>
    </source>
</evidence>
<dbReference type="PIRSF" id="PIRSF038934">
    <property type="entry name" value="HyaE_HupG"/>
    <property type="match status" value="1"/>
</dbReference>
<dbReference type="Proteomes" id="UP000214610">
    <property type="component" value="Unassembled WGS sequence"/>
</dbReference>